<dbReference type="AlphaFoldDB" id="A0A7J5H480"/>
<reference evidence="2 3" key="1">
    <citation type="journal article" date="2019" name="Nat. Med.">
        <title>A library of human gut bacterial isolates paired with longitudinal multiomics data enables mechanistic microbiome research.</title>
        <authorList>
            <person name="Poyet M."/>
            <person name="Groussin M."/>
            <person name="Gibbons S.M."/>
            <person name="Avila-Pacheco J."/>
            <person name="Jiang X."/>
            <person name="Kearney S.M."/>
            <person name="Perrotta A.R."/>
            <person name="Berdy B."/>
            <person name="Zhao S."/>
            <person name="Lieberman T.D."/>
            <person name="Swanson P.K."/>
            <person name="Smith M."/>
            <person name="Roesemann S."/>
            <person name="Alexander J.E."/>
            <person name="Rich S.A."/>
            <person name="Livny J."/>
            <person name="Vlamakis H."/>
            <person name="Clish C."/>
            <person name="Bullock K."/>
            <person name="Deik A."/>
            <person name="Scott J."/>
            <person name="Pierce K.A."/>
            <person name="Xavier R.J."/>
            <person name="Alm E.J."/>
        </authorList>
    </citation>
    <scope>NUCLEOTIDE SEQUENCE [LARGE SCALE GENOMIC DNA]</scope>
    <source>
        <strain evidence="2 3">BIOML-A21</strain>
    </source>
</reference>
<dbReference type="Proteomes" id="UP000442334">
    <property type="component" value="Unassembled WGS sequence"/>
</dbReference>
<keyword evidence="2" id="KW-0378">Hydrolase</keyword>
<dbReference type="GO" id="GO:0004519">
    <property type="term" value="F:endonuclease activity"/>
    <property type="evidence" value="ECO:0007669"/>
    <property type="project" value="UniProtKB-KW"/>
</dbReference>
<keyword evidence="2" id="KW-0540">Nuclease</keyword>
<dbReference type="InterPro" id="IPR000305">
    <property type="entry name" value="GIY-YIG_endonuc"/>
</dbReference>
<feature type="domain" description="GIY-YIG" evidence="1">
    <location>
        <begin position="10"/>
        <end position="100"/>
    </location>
</feature>
<protein>
    <submittedName>
        <fullName evidence="2">Endonuclease</fullName>
    </submittedName>
</protein>
<keyword evidence="2" id="KW-0255">Endonuclease</keyword>
<dbReference type="RefSeq" id="WP_151858591.1">
    <property type="nucleotide sequence ID" value="NZ_WCTZ01000014.1"/>
</dbReference>
<proteinExistence type="predicted"/>
<evidence type="ECO:0000259" key="1">
    <source>
        <dbReference type="PROSITE" id="PS50164"/>
    </source>
</evidence>
<dbReference type="Pfam" id="PF22945">
    <property type="entry name" value="LEM-3_GIY-YIG"/>
    <property type="match status" value="1"/>
</dbReference>
<comment type="caution">
    <text evidence="2">The sequence shown here is derived from an EMBL/GenBank/DDBJ whole genome shotgun (WGS) entry which is preliminary data.</text>
</comment>
<sequence>MFTQKVIDELQSYVYALVDPRNNCIFYIGKGKGNRVFQHAENALQENIDGHNLKLETIRSIHKDGLKVKHYIIRHKLSDETAFLVESVLIDMLSYTKFNKENLLTNITSGHHQWDEGIKTTEELCLLYDCPKIALQEGELLLLVSLNKSYDQSKSTGIYRRANDYESTRKYWPVSKSMITKITYVLGVYKGIVRTVYKPTKWQTYKCADDGTQFKKTRYGFEGIPVPDSPYLNTDVSEYPFGSGSSIRYITR</sequence>
<gene>
    <name evidence="2" type="ORF">GAQ34_12270</name>
</gene>
<evidence type="ECO:0000313" key="2">
    <source>
        <dbReference type="EMBL" id="KAB4184800.1"/>
    </source>
</evidence>
<organism evidence="2 3">
    <name type="scientific">Bacteroides uniformis</name>
    <dbReference type="NCBI Taxonomy" id="820"/>
    <lineage>
        <taxon>Bacteria</taxon>
        <taxon>Pseudomonadati</taxon>
        <taxon>Bacteroidota</taxon>
        <taxon>Bacteroidia</taxon>
        <taxon>Bacteroidales</taxon>
        <taxon>Bacteroidaceae</taxon>
        <taxon>Bacteroides</taxon>
    </lineage>
</organism>
<dbReference type="PROSITE" id="PS50164">
    <property type="entry name" value="GIY_YIG"/>
    <property type="match status" value="1"/>
</dbReference>
<dbReference type="EMBL" id="WCUA01000012">
    <property type="protein sequence ID" value="KAB4184800.1"/>
    <property type="molecule type" value="Genomic_DNA"/>
</dbReference>
<accession>A0A7J5H480</accession>
<dbReference type="CDD" id="cd10440">
    <property type="entry name" value="GIY-YIG_COG3680"/>
    <property type="match status" value="1"/>
</dbReference>
<evidence type="ECO:0000313" key="3">
    <source>
        <dbReference type="Proteomes" id="UP000442334"/>
    </source>
</evidence>
<name>A0A7J5H480_BACUN</name>